<evidence type="ECO:0000256" key="2">
    <source>
        <dbReference type="ARBA" id="ARBA00022695"/>
    </source>
</evidence>
<dbReference type="GO" id="GO:0035613">
    <property type="term" value="F:RNA stem-loop binding"/>
    <property type="evidence" value="ECO:0007669"/>
    <property type="project" value="TreeGrafter"/>
</dbReference>
<dbReference type="InterPro" id="IPR036397">
    <property type="entry name" value="RNaseH_sf"/>
</dbReference>
<reference evidence="11 12" key="1">
    <citation type="submission" date="2019-09" db="EMBL/GenBank/DDBJ databases">
        <title>Bird 10,000 Genomes (B10K) Project - Family phase.</title>
        <authorList>
            <person name="Zhang G."/>
        </authorList>
    </citation>
    <scope>NUCLEOTIDE SEQUENCE [LARGE SCALE GENOMIC DNA]</scope>
    <source>
        <strain evidence="11">B10K-MSB-42743</strain>
        <tissue evidence="11">Heart</tissue>
    </source>
</reference>
<dbReference type="PROSITE" id="PS50879">
    <property type="entry name" value="RNASE_H_1"/>
    <property type="match status" value="1"/>
</dbReference>
<keyword evidence="5" id="KW-0255">Endonuclease</keyword>
<gene>
    <name evidence="11" type="primary">Ervk7</name>
    <name evidence="11" type="ORF">CRYSOU_R15844</name>
</gene>
<dbReference type="Gene3D" id="3.30.420.10">
    <property type="entry name" value="Ribonuclease H-like superfamily/Ribonuclease H"/>
    <property type="match status" value="1"/>
</dbReference>
<evidence type="ECO:0000256" key="6">
    <source>
        <dbReference type="ARBA" id="ARBA00022801"/>
    </source>
</evidence>
<evidence type="ECO:0000313" key="11">
    <source>
        <dbReference type="EMBL" id="NWI08934.1"/>
    </source>
</evidence>
<feature type="domain" description="Integrase-type" evidence="9">
    <location>
        <begin position="97"/>
        <end position="138"/>
    </location>
</feature>
<dbReference type="InterPro" id="IPR003308">
    <property type="entry name" value="Integrase_Zn-bd_dom_N"/>
</dbReference>
<dbReference type="SUPFAM" id="SSF53098">
    <property type="entry name" value="Ribonuclease H-like"/>
    <property type="match status" value="1"/>
</dbReference>
<accession>A0A7K4JY48</accession>
<dbReference type="GO" id="GO:0003964">
    <property type="term" value="F:RNA-directed DNA polymerase activity"/>
    <property type="evidence" value="ECO:0007669"/>
    <property type="project" value="UniProtKB-KW"/>
</dbReference>
<name>A0A7K4JY48_9AVES</name>
<dbReference type="SUPFAM" id="SSF46919">
    <property type="entry name" value="N-terminal Zn binding domain of HIV integrase"/>
    <property type="match status" value="1"/>
</dbReference>
<evidence type="ECO:0000259" key="10">
    <source>
        <dbReference type="PROSITE" id="PS50879"/>
    </source>
</evidence>
<dbReference type="EMBL" id="VWPX01001654">
    <property type="protein sequence ID" value="NWI08934.1"/>
    <property type="molecule type" value="Genomic_DNA"/>
</dbReference>
<keyword evidence="12" id="KW-1185">Reference proteome</keyword>
<keyword evidence="4" id="KW-0479">Metal-binding</keyword>
<keyword evidence="2" id="KW-0548">Nucleotidyltransferase</keyword>
<dbReference type="PANTHER" id="PTHR41694">
    <property type="entry name" value="ENDOGENOUS RETROVIRUS GROUP K MEMBER POL PROTEIN"/>
    <property type="match status" value="1"/>
</dbReference>
<feature type="domain" description="RNase H type-1" evidence="10">
    <location>
        <begin position="1"/>
        <end position="95"/>
    </location>
</feature>
<dbReference type="Pfam" id="PF02022">
    <property type="entry name" value="Integrase_Zn"/>
    <property type="match status" value="1"/>
</dbReference>
<dbReference type="InterPro" id="IPR017856">
    <property type="entry name" value="Integrase-like_N"/>
</dbReference>
<organism evidence="11 12">
    <name type="scientific">Crypturellus soui</name>
    <dbReference type="NCBI Taxonomy" id="458187"/>
    <lineage>
        <taxon>Eukaryota</taxon>
        <taxon>Metazoa</taxon>
        <taxon>Chordata</taxon>
        <taxon>Craniata</taxon>
        <taxon>Vertebrata</taxon>
        <taxon>Euteleostomi</taxon>
        <taxon>Archelosauria</taxon>
        <taxon>Archosauria</taxon>
        <taxon>Dinosauria</taxon>
        <taxon>Saurischia</taxon>
        <taxon>Theropoda</taxon>
        <taxon>Coelurosauria</taxon>
        <taxon>Aves</taxon>
        <taxon>Palaeognathae</taxon>
        <taxon>Tinamiformes</taxon>
        <taxon>Tinamidae</taxon>
        <taxon>Crypturellus</taxon>
    </lineage>
</organism>
<dbReference type="PROSITE" id="PS50876">
    <property type="entry name" value="ZF_INTEGRASE"/>
    <property type="match status" value="1"/>
</dbReference>
<comment type="caution">
    <text evidence="11">The sequence shown here is derived from an EMBL/GenBank/DDBJ whole genome shotgun (WGS) entry which is preliminary data.</text>
</comment>
<dbReference type="Gene3D" id="1.10.10.200">
    <property type="match status" value="1"/>
</dbReference>
<keyword evidence="8" id="KW-0862">Zinc</keyword>
<evidence type="ECO:0000256" key="8">
    <source>
        <dbReference type="PROSITE-ProRule" id="PRU00450"/>
    </source>
</evidence>
<dbReference type="InterPro" id="IPR012337">
    <property type="entry name" value="RNaseH-like_sf"/>
</dbReference>
<dbReference type="OrthoDB" id="9395371at2759"/>
<evidence type="ECO:0000256" key="1">
    <source>
        <dbReference type="ARBA" id="ARBA00022679"/>
    </source>
</evidence>
<evidence type="ECO:0000259" key="9">
    <source>
        <dbReference type="PROSITE" id="PS50876"/>
    </source>
</evidence>
<dbReference type="AlphaFoldDB" id="A0A7K4JY48"/>
<keyword evidence="6" id="KW-0378">Hydrolase</keyword>
<protein>
    <submittedName>
        <fullName evidence="11">POK7 protein</fullName>
    </submittedName>
</protein>
<feature type="non-terminal residue" evidence="11">
    <location>
        <position position="1"/>
    </location>
</feature>
<evidence type="ECO:0000256" key="4">
    <source>
        <dbReference type="ARBA" id="ARBA00022723"/>
    </source>
</evidence>
<keyword evidence="1" id="KW-0808">Transferase</keyword>
<keyword evidence="3" id="KW-0540">Nuclease</keyword>
<dbReference type="PANTHER" id="PTHR41694:SF3">
    <property type="entry name" value="RNA-DIRECTED DNA POLYMERASE-RELATED"/>
    <property type="match status" value="1"/>
</dbReference>
<proteinExistence type="predicted"/>
<evidence type="ECO:0000313" key="12">
    <source>
        <dbReference type="Proteomes" id="UP000545332"/>
    </source>
</evidence>
<dbReference type="Proteomes" id="UP000545332">
    <property type="component" value="Unassembled WGS sequence"/>
</dbReference>
<evidence type="ECO:0000256" key="3">
    <source>
        <dbReference type="ARBA" id="ARBA00022722"/>
    </source>
</evidence>
<evidence type="ECO:0000256" key="5">
    <source>
        <dbReference type="ARBA" id="ARBA00022759"/>
    </source>
</evidence>
<feature type="non-terminal residue" evidence="11">
    <location>
        <position position="150"/>
    </location>
</feature>
<dbReference type="GO" id="GO:0008270">
    <property type="term" value="F:zinc ion binding"/>
    <property type="evidence" value="ECO:0007669"/>
    <property type="project" value="UniProtKB-KW"/>
</dbReference>
<sequence length="150" mass="16755">VELAEVTWAFENFKKELNVGTDSAYIAGVVAQIERAHLKEVANPHLFSLLRRLQRALEERVKPYFITHVRSHTALPGPIAEGNRIADRLTAASVLPDLMKQAELSHQFFHQNARTLKRMFGLTVNQAQDITSACPDCQMQQTPPVVGANP</sequence>
<keyword evidence="8" id="KW-0863">Zinc-finger</keyword>
<keyword evidence="7" id="KW-0695">RNA-directed DNA polymerase</keyword>
<dbReference type="GO" id="GO:0004523">
    <property type="term" value="F:RNA-DNA hybrid ribonuclease activity"/>
    <property type="evidence" value="ECO:0007669"/>
    <property type="project" value="InterPro"/>
</dbReference>
<evidence type="ECO:0000256" key="7">
    <source>
        <dbReference type="ARBA" id="ARBA00022918"/>
    </source>
</evidence>
<dbReference type="InterPro" id="IPR002156">
    <property type="entry name" value="RNaseH_domain"/>
</dbReference>
<dbReference type="Pfam" id="PF00075">
    <property type="entry name" value="RNase_H"/>
    <property type="match status" value="1"/>
</dbReference>